<evidence type="ECO:0000256" key="1">
    <source>
        <dbReference type="SAM" id="MobiDB-lite"/>
    </source>
</evidence>
<proteinExistence type="predicted"/>
<name>A0A9P6GBK8_9PLEO</name>
<dbReference type="EMBL" id="WJXW01000010">
    <property type="protein sequence ID" value="KAF9732552.1"/>
    <property type="molecule type" value="Genomic_DNA"/>
</dbReference>
<evidence type="ECO:0000313" key="2">
    <source>
        <dbReference type="EMBL" id="KAF9732552.1"/>
    </source>
</evidence>
<comment type="caution">
    <text evidence="2">The sequence shown here is derived from an EMBL/GenBank/DDBJ whole genome shotgun (WGS) entry which is preliminary data.</text>
</comment>
<feature type="compositionally biased region" description="Basic and acidic residues" evidence="1">
    <location>
        <begin position="50"/>
        <end position="60"/>
    </location>
</feature>
<dbReference type="AlphaFoldDB" id="A0A9P6GBK8"/>
<feature type="region of interest" description="Disordered" evidence="1">
    <location>
        <begin position="1"/>
        <end position="69"/>
    </location>
</feature>
<protein>
    <submittedName>
        <fullName evidence="2">Duf1446 domain protein</fullName>
    </submittedName>
</protein>
<organism evidence="2 3">
    <name type="scientific">Paraphaeosphaeria minitans</name>
    <dbReference type="NCBI Taxonomy" id="565426"/>
    <lineage>
        <taxon>Eukaryota</taxon>
        <taxon>Fungi</taxon>
        <taxon>Dikarya</taxon>
        <taxon>Ascomycota</taxon>
        <taxon>Pezizomycotina</taxon>
        <taxon>Dothideomycetes</taxon>
        <taxon>Pleosporomycetidae</taxon>
        <taxon>Pleosporales</taxon>
        <taxon>Massarineae</taxon>
        <taxon>Didymosphaeriaceae</taxon>
        <taxon>Paraphaeosphaeria</taxon>
    </lineage>
</organism>
<keyword evidence="3" id="KW-1185">Reference proteome</keyword>
<reference evidence="2" key="1">
    <citation type="journal article" date="2020" name="Mol. Plant Microbe Interact.">
        <title>Genome Sequence of the Biocontrol Agent Coniothyrium minitans strain Conio (IMI 134523).</title>
        <authorList>
            <person name="Patel D."/>
            <person name="Shittu T.A."/>
            <person name="Baroncelli R."/>
            <person name="Muthumeenakshi S."/>
            <person name="Osborne T.H."/>
            <person name="Janganan T.K."/>
            <person name="Sreenivasaprasad S."/>
        </authorList>
    </citation>
    <scope>NUCLEOTIDE SEQUENCE</scope>
    <source>
        <strain evidence="2">Conio</strain>
    </source>
</reference>
<gene>
    <name evidence="2" type="ORF">PMIN01_09410</name>
</gene>
<dbReference type="Proteomes" id="UP000756921">
    <property type="component" value="Unassembled WGS sequence"/>
</dbReference>
<accession>A0A9P6GBK8</accession>
<feature type="compositionally biased region" description="Basic and acidic residues" evidence="1">
    <location>
        <begin position="16"/>
        <end position="33"/>
    </location>
</feature>
<sequence length="151" mass="16599">MNFPGRFAYRTPHQRLGSEMHLSRRDATEDQHPKHCRQRVSENDALPSQRNEKLLPREELLPQSEVASSGIASRQISSHAYLMPSLSNPVSSITKSHAKGITKGTPRSASEKRPVRIAGASGGFFSSLAKFDVDAIVSGWLSECTMTLHGT</sequence>
<evidence type="ECO:0000313" key="3">
    <source>
        <dbReference type="Proteomes" id="UP000756921"/>
    </source>
</evidence>
<feature type="region of interest" description="Disordered" evidence="1">
    <location>
        <begin position="87"/>
        <end position="114"/>
    </location>
</feature>